<evidence type="ECO:0000313" key="2">
    <source>
        <dbReference type="Proteomes" id="UP000264036"/>
    </source>
</evidence>
<dbReference type="EMBL" id="DOEK01000011">
    <property type="protein sequence ID" value="HBP29016.1"/>
    <property type="molecule type" value="Genomic_DNA"/>
</dbReference>
<comment type="caution">
    <text evidence="1">The sequence shown here is derived from an EMBL/GenBank/DDBJ whole genome shotgun (WGS) entry which is preliminary data.</text>
</comment>
<dbReference type="Proteomes" id="UP000264036">
    <property type="component" value="Unassembled WGS sequence"/>
</dbReference>
<protein>
    <submittedName>
        <fullName evidence="1">Uncharacterized protein</fullName>
    </submittedName>
</protein>
<reference evidence="1 2" key="1">
    <citation type="journal article" date="2018" name="Nat. Biotechnol.">
        <title>A standardized bacterial taxonomy based on genome phylogeny substantially revises the tree of life.</title>
        <authorList>
            <person name="Parks D.H."/>
            <person name="Chuvochina M."/>
            <person name="Waite D.W."/>
            <person name="Rinke C."/>
            <person name="Skarshewski A."/>
            <person name="Chaumeil P.A."/>
            <person name="Hugenholtz P."/>
        </authorList>
    </citation>
    <scope>NUCLEOTIDE SEQUENCE [LARGE SCALE GENOMIC DNA]</scope>
    <source>
        <strain evidence="1">UBA10707</strain>
    </source>
</reference>
<evidence type="ECO:0000313" key="1">
    <source>
        <dbReference type="EMBL" id="HBP29016.1"/>
    </source>
</evidence>
<accession>A0A356LDE1</accession>
<gene>
    <name evidence="1" type="ORF">DD666_06325</name>
</gene>
<dbReference type="AlphaFoldDB" id="A0A356LDE1"/>
<proteinExistence type="predicted"/>
<name>A0A356LDE1_9BURK</name>
<sequence>MNHATEMAMLPLYVFMPWAGASLMNDFDGFQADPRLAGCMVHAWSTVEADSTWSWRAVACLPMQDRHPGDCFIILIASNIIL</sequence>
<organism evidence="1 2">
    <name type="scientific">Advenella kashmirensis</name>
    <dbReference type="NCBI Taxonomy" id="310575"/>
    <lineage>
        <taxon>Bacteria</taxon>
        <taxon>Pseudomonadati</taxon>
        <taxon>Pseudomonadota</taxon>
        <taxon>Betaproteobacteria</taxon>
        <taxon>Burkholderiales</taxon>
        <taxon>Alcaligenaceae</taxon>
    </lineage>
</organism>